<evidence type="ECO:0000259" key="9">
    <source>
        <dbReference type="Pfam" id="PF08158"/>
    </source>
</evidence>
<keyword evidence="4 6" id="KW-0653">Protein transport</keyword>
<evidence type="ECO:0000256" key="7">
    <source>
        <dbReference type="SAM" id="MobiDB-lite"/>
    </source>
</evidence>
<accession>A0A443SJS5</accession>
<evidence type="ECO:0000256" key="1">
    <source>
        <dbReference type="ARBA" id="ARBA00005783"/>
    </source>
</evidence>
<dbReference type="GO" id="GO:0005730">
    <property type="term" value="C:nucleolus"/>
    <property type="evidence" value="ECO:0007669"/>
    <property type="project" value="UniProtKB-SubCell"/>
</dbReference>
<evidence type="ECO:0000256" key="2">
    <source>
        <dbReference type="ARBA" id="ARBA00022448"/>
    </source>
</evidence>
<keyword evidence="3 6" id="KW-0690">Ribosome biogenesis</keyword>
<dbReference type="InterPro" id="IPR007949">
    <property type="entry name" value="SDA1_MD"/>
</dbReference>
<dbReference type="SUPFAM" id="SSF48371">
    <property type="entry name" value="ARM repeat"/>
    <property type="match status" value="1"/>
</dbReference>
<feature type="region of interest" description="Disordered" evidence="7">
    <location>
        <begin position="480"/>
        <end position="563"/>
    </location>
</feature>
<feature type="compositionally biased region" description="Basic and acidic residues" evidence="7">
    <location>
        <begin position="543"/>
        <end position="557"/>
    </location>
</feature>
<dbReference type="PANTHER" id="PTHR12730:SF0">
    <property type="entry name" value="PROTEIN SDA1 HOMOLOG"/>
    <property type="match status" value="1"/>
</dbReference>
<dbReference type="VEuPathDB" id="VectorBase:LDEU004268"/>
<evidence type="ECO:0000256" key="3">
    <source>
        <dbReference type="ARBA" id="ARBA00022517"/>
    </source>
</evidence>
<evidence type="ECO:0000256" key="5">
    <source>
        <dbReference type="ARBA" id="ARBA00023242"/>
    </source>
</evidence>
<evidence type="ECO:0000256" key="6">
    <source>
        <dbReference type="RuleBase" id="RU365057"/>
    </source>
</evidence>
<dbReference type="GO" id="GO:0000055">
    <property type="term" value="P:ribosomal large subunit export from nucleus"/>
    <property type="evidence" value="ECO:0007669"/>
    <property type="project" value="UniProtKB-UniRule"/>
</dbReference>
<dbReference type="GO" id="GO:0015031">
    <property type="term" value="P:protein transport"/>
    <property type="evidence" value="ECO:0007669"/>
    <property type="project" value="UniProtKB-KW"/>
</dbReference>
<comment type="caution">
    <text evidence="11">The sequence shown here is derived from an EMBL/GenBank/DDBJ whole genome shotgun (WGS) entry which is preliminary data.</text>
</comment>
<dbReference type="InterPro" id="IPR016024">
    <property type="entry name" value="ARM-type_fold"/>
</dbReference>
<dbReference type="Proteomes" id="UP000288716">
    <property type="component" value="Unassembled WGS sequence"/>
</dbReference>
<sequence>REVLSKMRNRVNNQLPNNLPQLQNCIKRDPQSYREEFLQQHNHYKALIQVFQCNPSSKDKHFEDLIMFLAQISHCYTEDLKDFPNELMNLLKVYSTVLSAETRLAICKALILLRNKALLSAIDILNLFFELFKCEDKGLRTFLKNHIISDIKNMNSKHKDAKTNSALQNFMFSMLKESNIIAAKMAIEILVELYHKNVWKDAKVVNVIADCCFSKITKILVASVKFFLGKDEEKAEDSDSDSDNEDLIKDVTMANRFNKNSRKRKRLLERTKKVVKKSKKGKKVEHYDFSAIHMLYDPQGMAEKLYKSLEKLNEKFEVKLMVIDLISRLIGIHQLFVFNFYPLVCRYLTPKQREVTKLLLYAAQAAHELVPPETMEPVLKTIANNFVSERNSSECITVGLNAIRELCSRCPLVMTEDLLHDLAEYRNYKNKNVSMAAKSVVQLFRVINPSLLKKKDRAKPTEATEELTVKQYGELDAKEFVPGAECLTEEPNEDEEEAEEKNNGSDSDSEGWVDVGSDNEDVDIEESDEESESEEDERMDEETEKKEDGNKESDKATKASMISASRILTAAEFKKIRNAQLAKQVKAAQPKRFGKNSKEVIDTSELESKGELVELTAIERLYKRSRRDKESRLSTVMEGREGREKFGRRKGKMSEFASKTEKERKKNKAFTMIKHKVNSKKKRSFQEKHRALKSSLLKQMKARKK</sequence>
<organism evidence="11 12">
    <name type="scientific">Leptotrombidium deliense</name>
    <dbReference type="NCBI Taxonomy" id="299467"/>
    <lineage>
        <taxon>Eukaryota</taxon>
        <taxon>Metazoa</taxon>
        <taxon>Ecdysozoa</taxon>
        <taxon>Arthropoda</taxon>
        <taxon>Chelicerata</taxon>
        <taxon>Arachnida</taxon>
        <taxon>Acari</taxon>
        <taxon>Acariformes</taxon>
        <taxon>Trombidiformes</taxon>
        <taxon>Prostigmata</taxon>
        <taxon>Anystina</taxon>
        <taxon>Parasitengona</taxon>
        <taxon>Trombiculoidea</taxon>
        <taxon>Trombiculidae</taxon>
        <taxon>Leptotrombidium</taxon>
    </lineage>
</organism>
<dbReference type="PANTHER" id="PTHR12730">
    <property type="entry name" value="HSDA/SDA1-RELATED"/>
    <property type="match status" value="1"/>
</dbReference>
<evidence type="ECO:0000259" key="10">
    <source>
        <dbReference type="Pfam" id="PF21638"/>
    </source>
</evidence>
<dbReference type="EMBL" id="NCKV01001792">
    <property type="protein sequence ID" value="RWS27771.1"/>
    <property type="molecule type" value="Genomic_DNA"/>
</dbReference>
<dbReference type="Pfam" id="PF08158">
    <property type="entry name" value="SDA1_HEAT"/>
    <property type="match status" value="1"/>
</dbReference>
<dbReference type="Pfam" id="PF21638">
    <property type="entry name" value="SDA1_C"/>
    <property type="match status" value="1"/>
</dbReference>
<dbReference type="Pfam" id="PF05285">
    <property type="entry name" value="SDA1_dom"/>
    <property type="match status" value="1"/>
</dbReference>
<feature type="domain" description="SDA1 C-terminal" evidence="10">
    <location>
        <begin position="658"/>
        <end position="701"/>
    </location>
</feature>
<dbReference type="InterPro" id="IPR012977">
    <property type="entry name" value="SDA1_N"/>
</dbReference>
<feature type="compositionally biased region" description="Basic residues" evidence="7">
    <location>
        <begin position="665"/>
        <end position="683"/>
    </location>
</feature>
<evidence type="ECO:0000256" key="4">
    <source>
        <dbReference type="ARBA" id="ARBA00022927"/>
    </source>
</evidence>
<proteinExistence type="inferred from homology"/>
<name>A0A443SJS5_9ACAR</name>
<gene>
    <name evidence="11" type="ORF">B4U80_07728</name>
</gene>
<protein>
    <recommendedName>
        <fullName evidence="6">Protein SDA1</fullName>
    </recommendedName>
</protein>
<feature type="compositionally biased region" description="Acidic residues" evidence="7">
    <location>
        <begin position="507"/>
        <end position="542"/>
    </location>
</feature>
<keyword evidence="2 6" id="KW-0813">Transport</keyword>
<dbReference type="STRING" id="299467.A0A443SJS5"/>
<dbReference type="AlphaFoldDB" id="A0A443SJS5"/>
<feature type="domain" description="SDA1 N-terminal" evidence="9">
    <location>
        <begin position="68"/>
        <end position="429"/>
    </location>
</feature>
<comment type="similarity">
    <text evidence="1 6">Belongs to the SDA1 family.</text>
</comment>
<evidence type="ECO:0000313" key="12">
    <source>
        <dbReference type="Proteomes" id="UP000288716"/>
    </source>
</evidence>
<dbReference type="InterPro" id="IPR027312">
    <property type="entry name" value="Sda1"/>
</dbReference>
<dbReference type="GO" id="GO:0042273">
    <property type="term" value="P:ribosomal large subunit biogenesis"/>
    <property type="evidence" value="ECO:0007669"/>
    <property type="project" value="UniProtKB-UniRule"/>
</dbReference>
<keyword evidence="5 6" id="KW-0539">Nucleus</keyword>
<dbReference type="OrthoDB" id="2196187at2759"/>
<feature type="domain" description="SDA1 middle" evidence="8">
    <location>
        <begin position="501"/>
        <end position="639"/>
    </location>
</feature>
<comment type="function">
    <text evidence="6">Required for 60S pre-ribosomal subunits export to the cytoplasm.</text>
</comment>
<feature type="compositionally biased region" description="Basic and acidic residues" evidence="7">
    <location>
        <begin position="627"/>
        <end position="645"/>
    </location>
</feature>
<comment type="subcellular location">
    <subcellularLocation>
        <location evidence="6">Nucleus</location>
        <location evidence="6">Nucleolus</location>
    </subcellularLocation>
</comment>
<dbReference type="InterPro" id="IPR048292">
    <property type="entry name" value="SDA1_C"/>
</dbReference>
<evidence type="ECO:0000259" key="8">
    <source>
        <dbReference type="Pfam" id="PF05285"/>
    </source>
</evidence>
<feature type="non-terminal residue" evidence="11">
    <location>
        <position position="1"/>
    </location>
</feature>
<evidence type="ECO:0000313" key="11">
    <source>
        <dbReference type="EMBL" id="RWS27771.1"/>
    </source>
</evidence>
<feature type="compositionally biased region" description="Acidic residues" evidence="7">
    <location>
        <begin position="487"/>
        <end position="499"/>
    </location>
</feature>
<reference evidence="11 12" key="1">
    <citation type="journal article" date="2018" name="Gigascience">
        <title>Genomes of trombidid mites reveal novel predicted allergens and laterally-transferred genes associated with secondary metabolism.</title>
        <authorList>
            <person name="Dong X."/>
            <person name="Chaisiri K."/>
            <person name="Xia D."/>
            <person name="Armstrong S.D."/>
            <person name="Fang Y."/>
            <person name="Donnelly M.J."/>
            <person name="Kadowaki T."/>
            <person name="McGarry J.W."/>
            <person name="Darby A.C."/>
            <person name="Makepeace B.L."/>
        </authorList>
    </citation>
    <scope>NUCLEOTIDE SEQUENCE [LARGE SCALE GENOMIC DNA]</scope>
    <source>
        <strain evidence="11">UoL-UT</strain>
    </source>
</reference>
<keyword evidence="12" id="KW-1185">Reference proteome</keyword>
<feature type="region of interest" description="Disordered" evidence="7">
    <location>
        <begin position="627"/>
        <end position="705"/>
    </location>
</feature>